<dbReference type="PANTHER" id="PTHR42973">
    <property type="entry name" value="BINDING OXIDOREDUCTASE, PUTATIVE (AFU_ORTHOLOGUE AFUA_1G17690)-RELATED"/>
    <property type="match status" value="1"/>
</dbReference>
<dbReference type="EMBL" id="KZ821701">
    <property type="protein sequence ID" value="PYH81523.1"/>
    <property type="molecule type" value="Genomic_DNA"/>
</dbReference>
<name>A0A319CS13_9EURO</name>
<dbReference type="PANTHER" id="PTHR42973:SF54">
    <property type="entry name" value="FAD-BINDING PCMH-TYPE DOMAIN-CONTAINING PROTEIN"/>
    <property type="match status" value="1"/>
</dbReference>
<keyword evidence="2" id="KW-0285">Flavoprotein</keyword>
<dbReference type="InterPro" id="IPR050416">
    <property type="entry name" value="FAD-linked_Oxidoreductase"/>
</dbReference>
<dbReference type="RefSeq" id="XP_025491723.1">
    <property type="nucleotide sequence ID" value="XM_025639948.1"/>
</dbReference>
<reference evidence="6 7" key="1">
    <citation type="submission" date="2016-12" db="EMBL/GenBank/DDBJ databases">
        <title>The genomes of Aspergillus section Nigri reveals drivers in fungal speciation.</title>
        <authorList>
            <consortium name="DOE Joint Genome Institute"/>
            <person name="Vesth T.C."/>
            <person name="Nybo J."/>
            <person name="Theobald S."/>
            <person name="Brandl J."/>
            <person name="Frisvad J.C."/>
            <person name="Nielsen K.F."/>
            <person name="Lyhne E.K."/>
            <person name="Kogle M.E."/>
            <person name="Kuo A."/>
            <person name="Riley R."/>
            <person name="Clum A."/>
            <person name="Nolan M."/>
            <person name="Lipzen A."/>
            <person name="Salamov A."/>
            <person name="Henrissat B."/>
            <person name="Wiebenga A."/>
            <person name="De Vries R.P."/>
            <person name="Grigoriev I.V."/>
            <person name="Mortensen U.H."/>
            <person name="Andersen M.R."/>
            <person name="Baker S.E."/>
        </authorList>
    </citation>
    <scope>NUCLEOTIDE SEQUENCE [LARGE SCALE GENOMIC DNA]</scope>
    <source>
        <strain evidence="6 7">CBS 121591</strain>
    </source>
</reference>
<dbReference type="InterPro" id="IPR016166">
    <property type="entry name" value="FAD-bd_PCMH"/>
</dbReference>
<sequence>MPTATTTTTKTNTKAALTHLSPLLQDRLITPALTPHYHTAVTTPWSQTCWTHAAGYIYPRTVAELAQALAILTQTDTKFALRATGHNPNAGFSSADESALVLDISRFREMEVTADGVARVGAGCTWGEVYGWLEARGLEAVGARQVQVGVAGFVLGGGMGALPNLYGTGADGVRNYEVLLADGRVVDANAHENPDLYRALKGGGTKFGIVTRFDLETHPLNPYDYTEINRATAAAQMAMEDDPKIGLFTNFNDGVVAVGMFYADHIAASSPSVSAFAPFHDLNPRKTGTALPTTTGTLLSLAEVMGHAQDLPGKRAISSVTTRVSHDLYDRVYQCWAQLRATLPVGCVLHYTIQPMGTAGVQAGRNRGGNIMGLEEVPQCWWVFTCEWSQDAGVDVDAAAHRAVRTMSEMVEALARKSGVFLDFKCMNFAGAGQKVLASYGAENVRQMRAVADEYDPEGVWQDLQFGGVPFA</sequence>
<dbReference type="InterPro" id="IPR036318">
    <property type="entry name" value="FAD-bd_PCMH-like_sf"/>
</dbReference>
<keyword evidence="7" id="KW-1185">Reference proteome</keyword>
<evidence type="ECO:0000256" key="2">
    <source>
        <dbReference type="ARBA" id="ARBA00022630"/>
    </source>
</evidence>
<evidence type="ECO:0000256" key="4">
    <source>
        <dbReference type="ARBA" id="ARBA00023002"/>
    </source>
</evidence>
<dbReference type="Pfam" id="PF01565">
    <property type="entry name" value="FAD_binding_4"/>
    <property type="match status" value="1"/>
</dbReference>
<evidence type="ECO:0000313" key="7">
    <source>
        <dbReference type="Proteomes" id="UP000248340"/>
    </source>
</evidence>
<dbReference type="GeneID" id="37142690"/>
<feature type="domain" description="FAD-binding PCMH-type" evidence="5">
    <location>
        <begin position="49"/>
        <end position="220"/>
    </location>
</feature>
<dbReference type="Proteomes" id="UP000248340">
    <property type="component" value="Unassembled WGS sequence"/>
</dbReference>
<keyword evidence="4" id="KW-0560">Oxidoreductase</keyword>
<dbReference type="GO" id="GO:0016491">
    <property type="term" value="F:oxidoreductase activity"/>
    <property type="evidence" value="ECO:0007669"/>
    <property type="project" value="UniProtKB-KW"/>
</dbReference>
<accession>A0A319CS13</accession>
<evidence type="ECO:0000256" key="1">
    <source>
        <dbReference type="ARBA" id="ARBA00005466"/>
    </source>
</evidence>
<dbReference type="VEuPathDB" id="FungiDB:BO82DRAFT_415174"/>
<evidence type="ECO:0000313" key="6">
    <source>
        <dbReference type="EMBL" id="PYH81523.1"/>
    </source>
</evidence>
<organism evidence="6 7">
    <name type="scientific">Aspergillus uvarum CBS 121591</name>
    <dbReference type="NCBI Taxonomy" id="1448315"/>
    <lineage>
        <taxon>Eukaryota</taxon>
        <taxon>Fungi</taxon>
        <taxon>Dikarya</taxon>
        <taxon>Ascomycota</taxon>
        <taxon>Pezizomycotina</taxon>
        <taxon>Eurotiomycetes</taxon>
        <taxon>Eurotiomycetidae</taxon>
        <taxon>Eurotiales</taxon>
        <taxon>Aspergillaceae</taxon>
        <taxon>Aspergillus</taxon>
        <taxon>Aspergillus subgen. Circumdati</taxon>
    </lineage>
</organism>
<dbReference type="InterPro" id="IPR016169">
    <property type="entry name" value="FAD-bd_PCMH_sub2"/>
</dbReference>
<dbReference type="InterPro" id="IPR006094">
    <property type="entry name" value="Oxid_FAD_bind_N"/>
</dbReference>
<protein>
    <submittedName>
        <fullName evidence="6">FAD-binding domain-containing protein</fullName>
    </submittedName>
</protein>
<proteinExistence type="inferred from homology"/>
<gene>
    <name evidence="6" type="ORF">BO82DRAFT_415174</name>
</gene>
<keyword evidence="3" id="KW-0274">FAD</keyword>
<evidence type="ECO:0000259" key="5">
    <source>
        <dbReference type="PROSITE" id="PS51387"/>
    </source>
</evidence>
<dbReference type="OrthoDB" id="2151789at2759"/>
<dbReference type="PROSITE" id="PS51387">
    <property type="entry name" value="FAD_PCMH"/>
    <property type="match status" value="1"/>
</dbReference>
<comment type="similarity">
    <text evidence="1">Belongs to the oxygen-dependent FAD-linked oxidoreductase family.</text>
</comment>
<dbReference type="SUPFAM" id="SSF56176">
    <property type="entry name" value="FAD-binding/transporter-associated domain-like"/>
    <property type="match status" value="1"/>
</dbReference>
<dbReference type="Gene3D" id="3.30.465.10">
    <property type="match status" value="1"/>
</dbReference>
<evidence type="ECO:0000256" key="3">
    <source>
        <dbReference type="ARBA" id="ARBA00022827"/>
    </source>
</evidence>
<dbReference type="AlphaFoldDB" id="A0A319CS13"/>
<dbReference type="GO" id="GO:0071949">
    <property type="term" value="F:FAD binding"/>
    <property type="evidence" value="ECO:0007669"/>
    <property type="project" value="InterPro"/>
</dbReference>